<dbReference type="InterPro" id="IPR019554">
    <property type="entry name" value="Soluble_ligand-bd"/>
</dbReference>
<dbReference type="InterPro" id="IPR051675">
    <property type="entry name" value="Endo/Exo/Phosphatase_dom_1"/>
</dbReference>
<dbReference type="Proteomes" id="UP000028700">
    <property type="component" value="Unassembled WGS sequence"/>
</dbReference>
<gene>
    <name evidence="4" type="primary">comEA</name>
    <name evidence="4" type="ORF">LOSG293_030830</name>
</gene>
<comment type="caution">
    <text evidence="4">The sequence shown here is derived from an EMBL/GenBank/DDBJ whole genome shotgun (WGS) entry which is preliminary data.</text>
</comment>
<evidence type="ECO:0000256" key="1">
    <source>
        <dbReference type="SAM" id="MobiDB-lite"/>
    </source>
</evidence>
<organism evidence="4 5">
    <name type="scientific">Secundilactobacillus oryzae JCM 18671</name>
    <dbReference type="NCBI Taxonomy" id="1291743"/>
    <lineage>
        <taxon>Bacteria</taxon>
        <taxon>Bacillati</taxon>
        <taxon>Bacillota</taxon>
        <taxon>Bacilli</taxon>
        <taxon>Lactobacillales</taxon>
        <taxon>Lactobacillaceae</taxon>
        <taxon>Secundilactobacillus</taxon>
    </lineage>
</organism>
<feature type="compositionally biased region" description="Low complexity" evidence="1">
    <location>
        <begin position="47"/>
        <end position="67"/>
    </location>
</feature>
<dbReference type="PANTHER" id="PTHR21180">
    <property type="entry name" value="ENDONUCLEASE/EXONUCLEASE/PHOSPHATASE FAMILY DOMAIN-CONTAINING PROTEIN 1"/>
    <property type="match status" value="1"/>
</dbReference>
<dbReference type="GO" id="GO:0006281">
    <property type="term" value="P:DNA repair"/>
    <property type="evidence" value="ECO:0007669"/>
    <property type="project" value="InterPro"/>
</dbReference>
<accession>A0A081BGS6</accession>
<keyword evidence="2" id="KW-0812">Transmembrane</keyword>
<evidence type="ECO:0000256" key="2">
    <source>
        <dbReference type="SAM" id="Phobius"/>
    </source>
</evidence>
<sequence>MDRLKELYQEYRIQILLGLVAVMAVVLIGVGMMLMGHHEAPSDAQPTSLSTSSSQTTEVSGTTTASSNHFRQSGSTDDHKQIMVDVKGAVKNPGVFQVTATMRVKDVVDLAGGFNSSADQKHINLAQTLSDQQVIYVPVKGEVKGNPGSLSGTPVTSSSPTGDESASSESSQINLNDADATQLQQISGIGEKKAQQIIQYRDEHGPFKSVQDLKNISGFGDKTVEKIADSASV</sequence>
<feature type="compositionally biased region" description="Low complexity" evidence="1">
    <location>
        <begin position="147"/>
        <end position="162"/>
    </location>
</feature>
<keyword evidence="2" id="KW-0472">Membrane</keyword>
<feature type="region of interest" description="Disordered" evidence="1">
    <location>
        <begin position="142"/>
        <end position="175"/>
    </location>
</feature>
<dbReference type="GO" id="GO:0015628">
    <property type="term" value="P:protein secretion by the type II secretion system"/>
    <property type="evidence" value="ECO:0007669"/>
    <property type="project" value="TreeGrafter"/>
</dbReference>
<dbReference type="InterPro" id="IPR003583">
    <property type="entry name" value="Hlx-hairpin-Hlx_DNA-bd_motif"/>
</dbReference>
<feature type="domain" description="Helix-hairpin-helix DNA-binding motif class 1" evidence="3">
    <location>
        <begin position="181"/>
        <end position="200"/>
    </location>
</feature>
<feature type="transmembrane region" description="Helical" evidence="2">
    <location>
        <begin position="12"/>
        <end position="35"/>
    </location>
</feature>
<dbReference type="GO" id="GO:0015627">
    <property type="term" value="C:type II protein secretion system complex"/>
    <property type="evidence" value="ECO:0007669"/>
    <property type="project" value="TreeGrafter"/>
</dbReference>
<dbReference type="AlphaFoldDB" id="A0A081BGS6"/>
<feature type="domain" description="Helix-hairpin-helix DNA-binding motif class 1" evidence="3">
    <location>
        <begin position="211"/>
        <end position="230"/>
    </location>
</feature>
<dbReference type="eggNOG" id="COG1555">
    <property type="taxonomic scope" value="Bacteria"/>
</dbReference>
<dbReference type="InterPro" id="IPR004509">
    <property type="entry name" value="Competence_ComEA_HhH"/>
</dbReference>
<keyword evidence="2" id="KW-1133">Transmembrane helix</keyword>
<dbReference type="OrthoDB" id="9790239at2"/>
<feature type="region of interest" description="Disordered" evidence="1">
    <location>
        <begin position="39"/>
        <end position="78"/>
    </location>
</feature>
<dbReference type="SMART" id="SM00278">
    <property type="entry name" value="HhH1"/>
    <property type="match status" value="2"/>
</dbReference>
<feature type="compositionally biased region" description="Polar residues" evidence="1">
    <location>
        <begin position="164"/>
        <end position="175"/>
    </location>
</feature>
<evidence type="ECO:0000259" key="3">
    <source>
        <dbReference type="SMART" id="SM00278"/>
    </source>
</evidence>
<dbReference type="NCBIfam" id="TIGR00426">
    <property type="entry name" value="competence protein ComEA helix-hairpin-helix repeat region"/>
    <property type="match status" value="1"/>
</dbReference>
<keyword evidence="5" id="KW-1185">Reference proteome</keyword>
<name>A0A081BGS6_9LACO</name>
<dbReference type="InterPro" id="IPR010994">
    <property type="entry name" value="RuvA_2-like"/>
</dbReference>
<dbReference type="Pfam" id="PF12836">
    <property type="entry name" value="HHH_3"/>
    <property type="match status" value="1"/>
</dbReference>
<dbReference type="EMBL" id="BBJM01000003">
    <property type="protein sequence ID" value="GAK47244.1"/>
    <property type="molecule type" value="Genomic_DNA"/>
</dbReference>
<evidence type="ECO:0000313" key="5">
    <source>
        <dbReference type="Proteomes" id="UP000028700"/>
    </source>
</evidence>
<dbReference type="Gene3D" id="3.10.560.10">
    <property type="entry name" value="Outer membrane lipoprotein wza domain like"/>
    <property type="match status" value="1"/>
</dbReference>
<dbReference type="STRING" id="1291743.LOSG293_030830"/>
<evidence type="ECO:0000313" key="4">
    <source>
        <dbReference type="EMBL" id="GAK47244.1"/>
    </source>
</evidence>
<dbReference type="SUPFAM" id="SSF47781">
    <property type="entry name" value="RuvA domain 2-like"/>
    <property type="match status" value="1"/>
</dbReference>
<dbReference type="RefSeq" id="WP_034526279.1">
    <property type="nucleotide sequence ID" value="NZ_BBJM01000003.1"/>
</dbReference>
<dbReference type="Pfam" id="PF10531">
    <property type="entry name" value="SLBB"/>
    <property type="match status" value="1"/>
</dbReference>
<reference evidence="4" key="1">
    <citation type="journal article" date="2014" name="Genome Announc.">
        <title>Draft Genome Sequence of Lactobacillus oryzae Strain SG293T.</title>
        <authorList>
            <person name="Tanizawa Y."/>
            <person name="Fujisawa T."/>
            <person name="Mochizuki T."/>
            <person name="Kaminuma E."/>
            <person name="Nakamura Y."/>
            <person name="Tohno M."/>
        </authorList>
    </citation>
    <scope>NUCLEOTIDE SEQUENCE [LARGE SCALE GENOMIC DNA]</scope>
    <source>
        <strain evidence="4">SG293</strain>
    </source>
</reference>
<protein>
    <submittedName>
        <fullName evidence="4">Competence protein ComEA</fullName>
    </submittedName>
</protein>
<dbReference type="GO" id="GO:0003677">
    <property type="term" value="F:DNA binding"/>
    <property type="evidence" value="ECO:0007669"/>
    <property type="project" value="InterPro"/>
</dbReference>
<dbReference type="PANTHER" id="PTHR21180:SF32">
    <property type="entry name" value="ENDONUCLEASE_EXONUCLEASE_PHOSPHATASE FAMILY DOMAIN-CONTAINING PROTEIN 1"/>
    <property type="match status" value="1"/>
</dbReference>
<dbReference type="Gene3D" id="1.10.150.310">
    <property type="entry name" value="Tex RuvX-like domain-like"/>
    <property type="match status" value="1"/>
</dbReference>
<proteinExistence type="predicted"/>